<dbReference type="EC" id="2.1.1.37" evidence="2"/>
<proteinExistence type="inferred from homology"/>
<feature type="region of interest" description="Disordered" evidence="10">
    <location>
        <begin position="66"/>
        <end position="90"/>
    </location>
</feature>
<dbReference type="GO" id="GO:0003677">
    <property type="term" value="F:DNA binding"/>
    <property type="evidence" value="ECO:0007669"/>
    <property type="project" value="UniProtKB-KW"/>
</dbReference>
<dbReference type="InterPro" id="IPR029063">
    <property type="entry name" value="SAM-dependent_MTases_sf"/>
</dbReference>
<feature type="active site" evidence="8 9">
    <location>
        <position position="971"/>
    </location>
</feature>
<keyword evidence="13" id="KW-1185">Reference proteome</keyword>
<feature type="region of interest" description="Disordered" evidence="10">
    <location>
        <begin position="1"/>
        <end position="52"/>
    </location>
</feature>
<feature type="region of interest" description="Disordered" evidence="10">
    <location>
        <begin position="176"/>
        <end position="249"/>
    </location>
</feature>
<dbReference type="EMBL" id="LAEV01000157">
    <property type="protein sequence ID" value="KKA30995.1"/>
    <property type="molecule type" value="Genomic_DNA"/>
</dbReference>
<evidence type="ECO:0000256" key="9">
    <source>
        <dbReference type="PROSITE-ProRule" id="PRU01016"/>
    </source>
</evidence>
<dbReference type="GO" id="GO:0006346">
    <property type="term" value="P:DNA methylation-dependent constitutive heterochromatin formation"/>
    <property type="evidence" value="ECO:0007669"/>
    <property type="project" value="InterPro"/>
</dbReference>
<dbReference type="GO" id="GO:0032259">
    <property type="term" value="P:methylation"/>
    <property type="evidence" value="ECO:0007669"/>
    <property type="project" value="UniProtKB-KW"/>
</dbReference>
<dbReference type="OrthoDB" id="5376140at2759"/>
<evidence type="ECO:0000256" key="4">
    <source>
        <dbReference type="ARBA" id="ARBA00022679"/>
    </source>
</evidence>
<dbReference type="PROSITE" id="PS51679">
    <property type="entry name" value="SAM_MT_C5"/>
    <property type="match status" value="1"/>
</dbReference>
<evidence type="ECO:0000313" key="13">
    <source>
        <dbReference type="Proteomes" id="UP000033483"/>
    </source>
</evidence>
<dbReference type="PROSITE" id="PS51038">
    <property type="entry name" value="BAH"/>
    <property type="match status" value="2"/>
</dbReference>
<dbReference type="GO" id="GO:0005634">
    <property type="term" value="C:nucleus"/>
    <property type="evidence" value="ECO:0007669"/>
    <property type="project" value="UniProtKB-SubCell"/>
</dbReference>
<evidence type="ECO:0000256" key="6">
    <source>
        <dbReference type="ARBA" id="ARBA00023125"/>
    </source>
</evidence>
<dbReference type="InterPro" id="IPR050390">
    <property type="entry name" value="C5-Methyltransferase"/>
</dbReference>
<dbReference type="InterPro" id="IPR001525">
    <property type="entry name" value="C5_MeTfrase"/>
</dbReference>
<name>A0A0F4ZL90_9PEZI</name>
<dbReference type="PROSITE" id="PS00094">
    <property type="entry name" value="C5_MTASE_1"/>
    <property type="match status" value="1"/>
</dbReference>
<keyword evidence="3 9" id="KW-0489">Methyltransferase</keyword>
<dbReference type="Proteomes" id="UP000033483">
    <property type="component" value="Unassembled WGS sequence"/>
</dbReference>
<dbReference type="GO" id="GO:0003682">
    <property type="term" value="F:chromatin binding"/>
    <property type="evidence" value="ECO:0007669"/>
    <property type="project" value="InterPro"/>
</dbReference>
<feature type="compositionally biased region" description="Polar residues" evidence="10">
    <location>
        <begin position="1"/>
        <end position="12"/>
    </location>
</feature>
<dbReference type="InterPro" id="IPR018117">
    <property type="entry name" value="C5_DNA_meth_AS"/>
</dbReference>
<keyword evidence="6" id="KW-0238">DNA-binding</keyword>
<gene>
    <name evidence="12" type="ORF">TD95_002936</name>
</gene>
<protein>
    <recommendedName>
        <fullName evidence="2">DNA (cytosine-5-)-methyltransferase</fullName>
        <ecNumber evidence="2">2.1.1.37</ecNumber>
    </recommendedName>
</protein>
<feature type="domain" description="BAH" evidence="11">
    <location>
        <begin position="597"/>
        <end position="729"/>
    </location>
</feature>
<dbReference type="Gene3D" id="3.40.50.150">
    <property type="entry name" value="Vaccinia Virus protein VP39"/>
    <property type="match status" value="1"/>
</dbReference>
<feature type="domain" description="BAH" evidence="11">
    <location>
        <begin position="747"/>
        <end position="862"/>
    </location>
</feature>
<comment type="similarity">
    <text evidence="9">Belongs to the class I-like SAM-binding methyltransferase superfamily. C5-methyltransferase family.</text>
</comment>
<evidence type="ECO:0000313" key="12">
    <source>
        <dbReference type="EMBL" id="KKA30995.1"/>
    </source>
</evidence>
<dbReference type="Pfam" id="PF00145">
    <property type="entry name" value="DNA_methylase"/>
    <property type="match status" value="1"/>
</dbReference>
<accession>A0A0F4ZL90</accession>
<dbReference type="Gene3D" id="3.90.120.10">
    <property type="entry name" value="DNA Methylase, subunit A, domain 2"/>
    <property type="match status" value="1"/>
</dbReference>
<keyword evidence="5 9" id="KW-0949">S-adenosyl-L-methionine</keyword>
<dbReference type="SUPFAM" id="SSF53335">
    <property type="entry name" value="S-adenosyl-L-methionine-dependent methyltransferases"/>
    <property type="match status" value="1"/>
</dbReference>
<evidence type="ECO:0000256" key="1">
    <source>
        <dbReference type="ARBA" id="ARBA00004123"/>
    </source>
</evidence>
<feature type="compositionally biased region" description="Low complexity" evidence="10">
    <location>
        <begin position="22"/>
        <end position="45"/>
    </location>
</feature>
<feature type="compositionally biased region" description="Basic and acidic residues" evidence="10">
    <location>
        <begin position="176"/>
        <end position="189"/>
    </location>
</feature>
<dbReference type="InterPro" id="IPR057215">
    <property type="entry name" value="DUF7893"/>
</dbReference>
<keyword evidence="7" id="KW-0539">Nucleus</keyword>
<dbReference type="PANTHER" id="PTHR10629">
    <property type="entry name" value="CYTOSINE-SPECIFIC METHYLTRANSFERASE"/>
    <property type="match status" value="1"/>
</dbReference>
<evidence type="ECO:0000256" key="8">
    <source>
        <dbReference type="PIRSR" id="PIRSR037404-1"/>
    </source>
</evidence>
<evidence type="ECO:0000256" key="7">
    <source>
        <dbReference type="ARBA" id="ARBA00023242"/>
    </source>
</evidence>
<evidence type="ECO:0000256" key="5">
    <source>
        <dbReference type="ARBA" id="ARBA00022691"/>
    </source>
</evidence>
<dbReference type="PANTHER" id="PTHR10629:SF54">
    <property type="entry name" value="DNA METHYLTRANSFERASE DIM-2"/>
    <property type="match status" value="1"/>
</dbReference>
<evidence type="ECO:0000256" key="10">
    <source>
        <dbReference type="SAM" id="MobiDB-lite"/>
    </source>
</evidence>
<evidence type="ECO:0000256" key="2">
    <source>
        <dbReference type="ARBA" id="ARBA00011975"/>
    </source>
</evidence>
<dbReference type="GO" id="GO:0044027">
    <property type="term" value="P:negative regulation of gene expression via chromosomal CpG island methylation"/>
    <property type="evidence" value="ECO:0007669"/>
    <property type="project" value="TreeGrafter"/>
</dbReference>
<organism evidence="12 13">
    <name type="scientific">Thielaviopsis punctulata</name>
    <dbReference type="NCBI Taxonomy" id="72032"/>
    <lineage>
        <taxon>Eukaryota</taxon>
        <taxon>Fungi</taxon>
        <taxon>Dikarya</taxon>
        <taxon>Ascomycota</taxon>
        <taxon>Pezizomycotina</taxon>
        <taxon>Sordariomycetes</taxon>
        <taxon>Hypocreomycetidae</taxon>
        <taxon>Microascales</taxon>
        <taxon>Ceratocystidaceae</taxon>
        <taxon>Thielaviopsis</taxon>
    </lineage>
</organism>
<dbReference type="Gene3D" id="2.30.30.490">
    <property type="match status" value="2"/>
</dbReference>
<comment type="subcellular location">
    <subcellularLocation>
        <location evidence="1">Nucleus</location>
    </subcellularLocation>
</comment>
<evidence type="ECO:0000256" key="3">
    <source>
        <dbReference type="ARBA" id="ARBA00022603"/>
    </source>
</evidence>
<dbReference type="InterPro" id="IPR043151">
    <property type="entry name" value="BAH_sf"/>
</dbReference>
<evidence type="ECO:0000259" key="11">
    <source>
        <dbReference type="PROSITE" id="PS51038"/>
    </source>
</evidence>
<dbReference type="GO" id="GO:0003886">
    <property type="term" value="F:DNA (cytosine-5-)-methyltransferase activity"/>
    <property type="evidence" value="ECO:0007669"/>
    <property type="project" value="UniProtKB-EC"/>
</dbReference>
<sequence length="1293" mass="142652">MWQATSACSSREFSALGHEQQHQQQQHVDVPSPAAADESPAPSETESLESTDAIDNLLLVISDILPPPSQTTTAAAKEHQAGLQDQVEASGKRKYDVFATDVQSPRARKVLHSYLESGVREKRASLGTMGDSADSADENKLLGSGEHTVPAQHAVSAEHTVSVAKSVTRTREALEVAKRGVSTSRREISVKTTVTTTTAQRKVSVKKTASTPPKVSPRKDESPQDDGANAQGKDKLYTNPDPESSERERTIQNIPISVMIHRSTLIAPDSAYKDIYGKFGSPPKIHNEHRELGTFLKSIAKAAKTDDSEYHEFQLENFSMYIRRGGEYELRPLHLLRSHRSFHNAFLFDGKLELSAKTLALQAVPFTEFSIGNYGSEHHTVGGNMWIRSELNARNGYAIWYRLGTPAPEYAEFFTATAWNAELAKHFVDFMEAMTAEDTDVGISAFTECFSAWMLRHHQTSPEFMVWYRSRKSADFRTSVVAVINFLYKEAYNVLGHGIGKHPIWAQVMSLTQYPMQKPLLAPIELGAAKVPPTVVTPYIFECFKHLPCGGVLHSVPLSNSLEAVREKHCKTWPFLLPPPFMPSAKAGITDMDLLISQIEVGDVISTPRDDENTGSGWRREEATGFSDVDRWFGLVQAVHHDYPEAGRRSFDVMWLYRPIDTLCGVMKYPHDNELFLSDNCTCSSTAKVSDNEILSVHSVHWGGGPDSSAEFFCRQFYYATEPRWVEYKEEMKVCLCRQKDTSMRGKKYSTGDTVMVVLDLDSTGLEAAVVEAVHGDAQELTIRWLAKRREINSASAAPPNELVWTDRVYRVRAKKVAQTCIVRVYPPGSEIPAPYNRKGVGLAFYMSYRQATNSKGMSVLEPLKDAPAGLRQGFDPEKPLGSLNGKLRGLDLFCGGGNFGRGLEEGGAINMVWANDLAPIPLHSYMANSPSANAFLGSIDDLHLRVLHGPPAPNVPSVGAVDFISGGSPCPGFSRLTSDKTTPSQRKNQSLVAAFATSVDIWRPRFGVLENVIDIVQTKARRTEDMLAQLICALVGLGYQTQLWLLEAWSFGAPQQRSRVFLVFAAPGEGLPRCPLPTHSHPPDIREMRLGMLLNGEPVLQRSFPARFAFPFVSAHAATADLPDIGTGRTEFCAAHPDHRPGCSVSATGRAQIAAIPTHPRGMSFSRAWREGRGTMTAAERALFPAPSQSNQRTRAKSIAWGRVHPDRLFRTLVTGLCISDSRAGTVLHWDQNRPLTVAEGKRAQGFRDEDVLLGNVASMWRVVGNSVAREVAMVLGLSIREAVAGLYEDGR</sequence>
<comment type="caution">
    <text evidence="12">The sequence shown here is derived from an EMBL/GenBank/DDBJ whole genome shotgun (WGS) entry which is preliminary data.</text>
</comment>
<dbReference type="PRINTS" id="PR00105">
    <property type="entry name" value="C5METTRFRASE"/>
</dbReference>
<reference evidence="12 13" key="1">
    <citation type="submission" date="2015-03" db="EMBL/GenBank/DDBJ databases">
        <authorList>
            <person name="Radwan O."/>
            <person name="Al-Naeli F.A."/>
            <person name="Rendon G.A."/>
            <person name="Fields C."/>
        </authorList>
    </citation>
    <scope>NUCLEOTIDE SEQUENCE [LARGE SCALE GENOMIC DNA]</scope>
    <source>
        <strain evidence="12">CR-DP1</strain>
    </source>
</reference>
<dbReference type="InterPro" id="IPR001025">
    <property type="entry name" value="BAH_dom"/>
</dbReference>
<keyword evidence="4 9" id="KW-0808">Transferase</keyword>
<dbReference type="Pfam" id="PF25423">
    <property type="entry name" value="DUF7893"/>
    <property type="match status" value="1"/>
</dbReference>